<sequence>MPRDSFNFSGLDRYVTRLAEISEGSEAALFYRDKNSYKGISSLKKLKYLKARQVNQGFLDEICDIENLELLSLSIISAHDLSPLLRLKKLRVLRLQEVLRVQDFSHLTSHAGLEGLYIEHARNLTTLDFLSDATKLIRLGVEGSMYTPQKIATLRPLSKLRSLEALFLTSVQLADKRLDYLSACKSLVELTCARFAPKENFEELSRLMPSLICQWFDKYEV</sequence>
<comment type="caution">
    <text evidence="1">The sequence shown here is derived from an EMBL/GenBank/DDBJ whole genome shotgun (WGS) entry which is preliminary data.</text>
</comment>
<evidence type="ECO:0000313" key="1">
    <source>
        <dbReference type="EMBL" id="MFC4668338.1"/>
    </source>
</evidence>
<gene>
    <name evidence="1" type="ORF">ACFO5X_07215</name>
</gene>
<dbReference type="InterPro" id="IPR032675">
    <property type="entry name" value="LRR_dom_sf"/>
</dbReference>
<name>A0ABV9KEC4_9RHOB</name>
<evidence type="ECO:0008006" key="3">
    <source>
        <dbReference type="Google" id="ProtNLM"/>
    </source>
</evidence>
<keyword evidence="2" id="KW-1185">Reference proteome</keyword>
<accession>A0ABV9KEC4</accession>
<dbReference type="EMBL" id="JBHSGI010000004">
    <property type="protein sequence ID" value="MFC4668338.1"/>
    <property type="molecule type" value="Genomic_DNA"/>
</dbReference>
<dbReference type="SUPFAM" id="SSF52058">
    <property type="entry name" value="L domain-like"/>
    <property type="match status" value="1"/>
</dbReference>
<reference evidence="2" key="1">
    <citation type="journal article" date="2019" name="Int. J. Syst. Evol. Microbiol.">
        <title>The Global Catalogue of Microorganisms (GCM) 10K type strain sequencing project: providing services to taxonomists for standard genome sequencing and annotation.</title>
        <authorList>
            <consortium name="The Broad Institute Genomics Platform"/>
            <consortium name="The Broad Institute Genome Sequencing Center for Infectious Disease"/>
            <person name="Wu L."/>
            <person name="Ma J."/>
        </authorList>
    </citation>
    <scope>NUCLEOTIDE SEQUENCE [LARGE SCALE GENOMIC DNA]</scope>
    <source>
        <strain evidence="2">CGMCC 4.7283</strain>
    </source>
</reference>
<dbReference type="Gene3D" id="3.80.10.10">
    <property type="entry name" value="Ribonuclease Inhibitor"/>
    <property type="match status" value="1"/>
</dbReference>
<dbReference type="Proteomes" id="UP001595973">
    <property type="component" value="Unassembled WGS sequence"/>
</dbReference>
<proteinExistence type="predicted"/>
<organism evidence="1 2">
    <name type="scientific">Seohaeicola nanhaiensis</name>
    <dbReference type="NCBI Taxonomy" id="1387282"/>
    <lineage>
        <taxon>Bacteria</taxon>
        <taxon>Pseudomonadati</taxon>
        <taxon>Pseudomonadota</taxon>
        <taxon>Alphaproteobacteria</taxon>
        <taxon>Rhodobacterales</taxon>
        <taxon>Roseobacteraceae</taxon>
        <taxon>Seohaeicola</taxon>
    </lineage>
</organism>
<evidence type="ECO:0000313" key="2">
    <source>
        <dbReference type="Proteomes" id="UP001595973"/>
    </source>
</evidence>
<dbReference type="RefSeq" id="WP_380716612.1">
    <property type="nucleotide sequence ID" value="NZ_JBHSGI010000004.1"/>
</dbReference>
<protein>
    <recommendedName>
        <fullName evidence="3">Leucine-rich repeat domain-containing protein</fullName>
    </recommendedName>
</protein>